<reference evidence="2 3" key="1">
    <citation type="journal article" date="2010" name="Appl. Environ. Microbiol.">
        <title>The genome sequence of the crenarchaeon Acidilobus saccharovorans supports a new order, Acidilobales, and suggests an important ecological role in terrestrial acidic hot springs.</title>
        <authorList>
            <person name="Mardanov A.V."/>
            <person name="Svetlitchnyi V.A."/>
            <person name="Beletsky A.V."/>
            <person name="Prokofeva M.I."/>
            <person name="Bonch-Osmolovskaya E.A."/>
            <person name="Ravin N.V."/>
            <person name="Skryabin K.G."/>
        </authorList>
    </citation>
    <scope>NUCLEOTIDE SEQUENCE [LARGE SCALE GENOMIC DNA]</scope>
    <source>
        <strain evidence="3">DSM 16705 / JCM 18335 / VKM B-2471 / 345-15</strain>
    </source>
</reference>
<dbReference type="STRING" id="666510.ASAC_0727"/>
<dbReference type="eggNOG" id="arCOG02714">
    <property type="taxonomic scope" value="Archaea"/>
</dbReference>
<dbReference type="InterPro" id="IPR002847">
    <property type="entry name" value="F420-0_gamma-glut_ligase-dom"/>
</dbReference>
<dbReference type="GO" id="GO:0052618">
    <property type="term" value="F:coenzyme F420-0:L-glutamate ligase activity"/>
    <property type="evidence" value="ECO:0007669"/>
    <property type="project" value="TreeGrafter"/>
</dbReference>
<evidence type="ECO:0000313" key="2">
    <source>
        <dbReference type="EMBL" id="ADL19133.1"/>
    </source>
</evidence>
<proteinExistence type="predicted"/>
<sequence>MREASLIGVELPEVRKGDDLASLICSSVSLRDRDVVAVASKVVSKAKGYLLDVSKVRPSERAIRIASALGMDPRWVELVLSQSDDVLGVIPVKELYDSGVLRLEDVAYDAEAARRALERFPYLFIVRRSGMIWTDAGIDASNVPGGLYAVPPPDPDAEARELSNSIASRCGARVAVVLCDTEVSVAGASTDRAIGSYGIRPVDRGFGKPDRNGVPKYGGVDHIANEVCASAALLARQTSESIPVVVVRGISYEWYEGGLRDFSMRQPTEALRAVIRASLRALGPDALAKLVGDLAP</sequence>
<feature type="domain" description="Coenzyme F420:L-glutamate ligase-like" evidence="1">
    <location>
        <begin position="8"/>
        <end position="249"/>
    </location>
</feature>
<keyword evidence="2" id="KW-0436">Ligase</keyword>
<name>D9Q1E5_ACIS3</name>
<dbReference type="KEGG" id="asc:ASAC_0727"/>
<dbReference type="SUPFAM" id="SSF144010">
    <property type="entry name" value="CofE-like"/>
    <property type="match status" value="1"/>
</dbReference>
<dbReference type="GeneID" id="9498960"/>
<accession>D9Q1E5</accession>
<dbReference type="PANTHER" id="PTHR47917">
    <property type="match status" value="1"/>
</dbReference>
<dbReference type="Gene3D" id="3.30.1330.100">
    <property type="entry name" value="CofE-like"/>
    <property type="match status" value="2"/>
</dbReference>
<dbReference type="OrthoDB" id="11383at2157"/>
<organism evidence="2 3">
    <name type="scientific">Acidilobus saccharovorans (strain DSM 16705 / JCM 18335 / VKM B-2471 / 345-15)</name>
    <dbReference type="NCBI Taxonomy" id="666510"/>
    <lineage>
        <taxon>Archaea</taxon>
        <taxon>Thermoproteota</taxon>
        <taxon>Thermoprotei</taxon>
        <taxon>Acidilobales</taxon>
        <taxon>Acidilobaceae</taxon>
        <taxon>Acidilobus</taxon>
    </lineage>
</organism>
<evidence type="ECO:0000259" key="1">
    <source>
        <dbReference type="Pfam" id="PF01996"/>
    </source>
</evidence>
<dbReference type="Pfam" id="PF01996">
    <property type="entry name" value="F420_ligase"/>
    <property type="match status" value="1"/>
</dbReference>
<dbReference type="RefSeq" id="WP_013266645.1">
    <property type="nucleotide sequence ID" value="NC_014374.1"/>
</dbReference>
<dbReference type="InParanoid" id="D9Q1E5"/>
<evidence type="ECO:0000313" key="3">
    <source>
        <dbReference type="Proteomes" id="UP000000346"/>
    </source>
</evidence>
<dbReference type="AlphaFoldDB" id="D9Q1E5"/>
<gene>
    <name evidence="2" type="ordered locus">ASAC_0727</name>
</gene>
<keyword evidence="3" id="KW-1185">Reference proteome</keyword>
<dbReference type="EMBL" id="CP001742">
    <property type="protein sequence ID" value="ADL19133.1"/>
    <property type="molecule type" value="Genomic_DNA"/>
</dbReference>
<protein>
    <submittedName>
        <fullName evidence="2">F420-0:gamma-glutamyl ligase</fullName>
    </submittedName>
</protein>
<dbReference type="PANTHER" id="PTHR47917:SF1">
    <property type="entry name" value="COENZYME F420:L-GLUTAMATE LIGASE"/>
    <property type="match status" value="1"/>
</dbReference>
<dbReference type="HOGENOM" id="CLU_051152_1_1_2"/>
<dbReference type="Proteomes" id="UP000000346">
    <property type="component" value="Chromosome"/>
</dbReference>